<name>A0ABQ5TZU3_9PROT</name>
<gene>
    <name evidence="2" type="ORF">GCM10007924_07280</name>
</gene>
<accession>A0ABQ5TZU3</accession>
<dbReference type="InterPro" id="IPR035917">
    <property type="entry name" value="YjbQ-like_sf"/>
</dbReference>
<evidence type="ECO:0008006" key="4">
    <source>
        <dbReference type="Google" id="ProtNLM"/>
    </source>
</evidence>
<organism evidence="2 3">
    <name type="scientific">Sneathiella chinensis</name>
    <dbReference type="NCBI Taxonomy" id="349750"/>
    <lineage>
        <taxon>Bacteria</taxon>
        <taxon>Pseudomonadati</taxon>
        <taxon>Pseudomonadota</taxon>
        <taxon>Alphaproteobacteria</taxon>
        <taxon>Sneathiellales</taxon>
        <taxon>Sneathiellaceae</taxon>
        <taxon>Sneathiella</taxon>
    </lineage>
</organism>
<dbReference type="RefSeq" id="WP_169559503.1">
    <property type="nucleotide sequence ID" value="NZ_BSNF01000001.1"/>
</dbReference>
<comment type="caution">
    <text evidence="2">The sequence shown here is derived from an EMBL/GenBank/DDBJ whole genome shotgun (WGS) entry which is preliminary data.</text>
</comment>
<dbReference type="PANTHER" id="PTHR30615:SF8">
    <property type="entry name" value="UPF0047 PROTEIN C4A8.02C"/>
    <property type="match status" value="1"/>
</dbReference>
<dbReference type="NCBIfam" id="TIGR00149">
    <property type="entry name" value="TIGR00149_YjbQ"/>
    <property type="match status" value="1"/>
</dbReference>
<dbReference type="InterPro" id="IPR001602">
    <property type="entry name" value="UPF0047_YjbQ-like"/>
</dbReference>
<dbReference type="Gene3D" id="2.60.120.460">
    <property type="entry name" value="YjbQ-like"/>
    <property type="match status" value="1"/>
</dbReference>
<dbReference type="PIRSF" id="PIRSF004681">
    <property type="entry name" value="UCP004681"/>
    <property type="match status" value="1"/>
</dbReference>
<proteinExistence type="inferred from homology"/>
<dbReference type="Pfam" id="PF01894">
    <property type="entry name" value="YjbQ"/>
    <property type="match status" value="1"/>
</dbReference>
<comment type="similarity">
    <text evidence="1">Belongs to the UPF0047 family.</text>
</comment>
<evidence type="ECO:0000256" key="1">
    <source>
        <dbReference type="ARBA" id="ARBA00005534"/>
    </source>
</evidence>
<sequence length="144" mass="15893">MIGQKSGTLTVETPGRGMTDITGEITRWLQDVGFEEGILTVFIQHSSASLTIQENADPDVQYDLDDFLGRVVPDTPSLYRHTAEGADDMPAHIRSALTDVSLSIPVLDGRMRLGTWQGVYVFEHRTSPHRRKLALHVMGTFGGL</sequence>
<dbReference type="Proteomes" id="UP001161409">
    <property type="component" value="Unassembled WGS sequence"/>
</dbReference>
<reference evidence="2" key="2">
    <citation type="submission" date="2023-01" db="EMBL/GenBank/DDBJ databases">
        <title>Draft genome sequence of Sneathiella chinensis strain NBRC 103408.</title>
        <authorList>
            <person name="Sun Q."/>
            <person name="Mori K."/>
        </authorList>
    </citation>
    <scope>NUCLEOTIDE SEQUENCE</scope>
    <source>
        <strain evidence="2">NBRC 103408</strain>
    </source>
</reference>
<reference evidence="2" key="1">
    <citation type="journal article" date="2014" name="Int. J. Syst. Evol. Microbiol.">
        <title>Complete genome of a new Firmicutes species belonging to the dominant human colonic microbiota ('Ruminococcus bicirculans') reveals two chromosomes and a selective capacity to utilize plant glucans.</title>
        <authorList>
            <consortium name="NISC Comparative Sequencing Program"/>
            <person name="Wegmann U."/>
            <person name="Louis P."/>
            <person name="Goesmann A."/>
            <person name="Henrissat B."/>
            <person name="Duncan S.H."/>
            <person name="Flint H.J."/>
        </authorList>
    </citation>
    <scope>NUCLEOTIDE SEQUENCE</scope>
    <source>
        <strain evidence="2">NBRC 103408</strain>
    </source>
</reference>
<evidence type="ECO:0000313" key="2">
    <source>
        <dbReference type="EMBL" id="GLQ05507.1"/>
    </source>
</evidence>
<dbReference type="EMBL" id="BSNF01000001">
    <property type="protein sequence ID" value="GLQ05507.1"/>
    <property type="molecule type" value="Genomic_DNA"/>
</dbReference>
<dbReference type="PROSITE" id="PS01314">
    <property type="entry name" value="UPF0047"/>
    <property type="match status" value="1"/>
</dbReference>
<keyword evidence="3" id="KW-1185">Reference proteome</keyword>
<dbReference type="SUPFAM" id="SSF111038">
    <property type="entry name" value="YjbQ-like"/>
    <property type="match status" value="1"/>
</dbReference>
<dbReference type="PANTHER" id="PTHR30615">
    <property type="entry name" value="UNCHARACTERIZED PROTEIN YJBQ-RELATED"/>
    <property type="match status" value="1"/>
</dbReference>
<evidence type="ECO:0000313" key="3">
    <source>
        <dbReference type="Proteomes" id="UP001161409"/>
    </source>
</evidence>
<protein>
    <recommendedName>
        <fullName evidence="4">Secondary thiamine-phosphate synthase enzyme</fullName>
    </recommendedName>
</protein>